<organism evidence="12 13">
    <name type="scientific">Desulfitobacterium dehalogenans</name>
    <dbReference type="NCBI Taxonomy" id="36854"/>
    <lineage>
        <taxon>Bacteria</taxon>
        <taxon>Bacillati</taxon>
        <taxon>Bacillota</taxon>
        <taxon>Clostridia</taxon>
        <taxon>Eubacteriales</taxon>
        <taxon>Desulfitobacteriaceae</taxon>
        <taxon>Desulfitobacterium</taxon>
    </lineage>
</organism>
<protein>
    <recommendedName>
        <fullName evidence="11">Hydroxyethylthiazole kinase</fullName>
        <ecNumber evidence="11">2.7.1.50</ecNumber>
    </recommendedName>
    <alternativeName>
        <fullName evidence="11">4-methyl-5-beta-hydroxyethylthiazole kinase</fullName>
        <shortName evidence="11">TH kinase</shortName>
        <shortName evidence="11">Thz kinase</shortName>
    </alternativeName>
</protein>
<dbReference type="CDD" id="cd01170">
    <property type="entry name" value="THZ_kinase"/>
    <property type="match status" value="1"/>
</dbReference>
<dbReference type="GO" id="GO:0005524">
    <property type="term" value="F:ATP binding"/>
    <property type="evidence" value="ECO:0007669"/>
    <property type="project" value="UniProtKB-UniRule"/>
</dbReference>
<dbReference type="GO" id="GO:0009229">
    <property type="term" value="P:thiamine diphosphate biosynthetic process"/>
    <property type="evidence" value="ECO:0007669"/>
    <property type="project" value="UniProtKB-UniRule"/>
</dbReference>
<dbReference type="GO" id="GO:0000287">
    <property type="term" value="F:magnesium ion binding"/>
    <property type="evidence" value="ECO:0007669"/>
    <property type="project" value="UniProtKB-UniRule"/>
</dbReference>
<dbReference type="PIRSF" id="PIRSF000513">
    <property type="entry name" value="Thz_kinase"/>
    <property type="match status" value="1"/>
</dbReference>
<keyword evidence="9 11" id="KW-0460">Magnesium</keyword>
<keyword evidence="5 11" id="KW-0479">Metal-binding</keyword>
<dbReference type="Pfam" id="PF02110">
    <property type="entry name" value="HK"/>
    <property type="match status" value="1"/>
</dbReference>
<evidence type="ECO:0000256" key="7">
    <source>
        <dbReference type="ARBA" id="ARBA00022777"/>
    </source>
</evidence>
<feature type="binding site" evidence="11">
    <location>
        <position position="44"/>
    </location>
    <ligand>
        <name>substrate</name>
    </ligand>
</feature>
<comment type="similarity">
    <text evidence="11">Belongs to the Thz kinase family.</text>
</comment>
<dbReference type="NCBIfam" id="TIGR00694">
    <property type="entry name" value="thiM"/>
    <property type="match status" value="1"/>
</dbReference>
<comment type="catalytic activity">
    <reaction evidence="1 11">
        <text>5-(2-hydroxyethyl)-4-methylthiazole + ATP = 4-methyl-5-(2-phosphooxyethyl)-thiazole + ADP + H(+)</text>
        <dbReference type="Rhea" id="RHEA:24212"/>
        <dbReference type="ChEBI" id="CHEBI:15378"/>
        <dbReference type="ChEBI" id="CHEBI:17957"/>
        <dbReference type="ChEBI" id="CHEBI:30616"/>
        <dbReference type="ChEBI" id="CHEBI:58296"/>
        <dbReference type="ChEBI" id="CHEBI:456216"/>
        <dbReference type="EC" id="2.7.1.50"/>
    </reaction>
</comment>
<dbReference type="InterPro" id="IPR029056">
    <property type="entry name" value="Ribokinase-like"/>
</dbReference>
<comment type="cofactor">
    <cofactor evidence="2 11">
        <name>Mg(2+)</name>
        <dbReference type="ChEBI" id="CHEBI:18420"/>
    </cofactor>
</comment>
<evidence type="ECO:0000256" key="9">
    <source>
        <dbReference type="ARBA" id="ARBA00022842"/>
    </source>
</evidence>
<evidence type="ECO:0000256" key="10">
    <source>
        <dbReference type="ARBA" id="ARBA00022977"/>
    </source>
</evidence>
<dbReference type="NCBIfam" id="NF006830">
    <property type="entry name" value="PRK09355.1"/>
    <property type="match status" value="1"/>
</dbReference>
<dbReference type="AlphaFoldDB" id="A0A7C6Z221"/>
<feature type="binding site" evidence="11">
    <location>
        <position position="166"/>
    </location>
    <ligand>
        <name>ATP</name>
        <dbReference type="ChEBI" id="CHEBI:30616"/>
    </ligand>
</feature>
<keyword evidence="7 11" id="KW-0418">Kinase</keyword>
<feature type="binding site" evidence="11">
    <location>
        <position position="120"/>
    </location>
    <ligand>
        <name>ATP</name>
        <dbReference type="ChEBI" id="CHEBI:30616"/>
    </ligand>
</feature>
<comment type="caution">
    <text evidence="12">The sequence shown here is derived from an EMBL/GenBank/DDBJ whole genome shotgun (WGS) entry which is preliminary data.</text>
</comment>
<dbReference type="SUPFAM" id="SSF53613">
    <property type="entry name" value="Ribokinase-like"/>
    <property type="match status" value="1"/>
</dbReference>
<comment type="pathway">
    <text evidence="3 11">Cofactor biosynthesis; thiamine diphosphate biosynthesis; 4-methyl-5-(2-phosphoethyl)-thiazole from 5-(2-hydroxyethyl)-4-methylthiazole: step 1/1.</text>
</comment>
<proteinExistence type="inferred from homology"/>
<name>A0A7C6Z221_9FIRM</name>
<keyword evidence="6 11" id="KW-0547">Nucleotide-binding</keyword>
<evidence type="ECO:0000313" key="12">
    <source>
        <dbReference type="EMBL" id="HHY25308.1"/>
    </source>
</evidence>
<evidence type="ECO:0000256" key="3">
    <source>
        <dbReference type="ARBA" id="ARBA00004868"/>
    </source>
</evidence>
<reference evidence="12 13" key="1">
    <citation type="journal article" date="2020" name="Biotechnol. Biofuels">
        <title>New insights from the biogas microbiome by comprehensive genome-resolved metagenomics of nearly 1600 species originating from multiple anaerobic digesters.</title>
        <authorList>
            <person name="Campanaro S."/>
            <person name="Treu L."/>
            <person name="Rodriguez-R L.M."/>
            <person name="Kovalovszki A."/>
            <person name="Ziels R.M."/>
            <person name="Maus I."/>
            <person name="Zhu X."/>
            <person name="Kougias P.G."/>
            <person name="Basile A."/>
            <person name="Luo G."/>
            <person name="Schluter A."/>
            <person name="Konstantinidis K.T."/>
            <person name="Angelidaki I."/>
        </authorList>
    </citation>
    <scope>NUCLEOTIDE SEQUENCE [LARGE SCALE GENOMIC DNA]</scope>
    <source>
        <strain evidence="12">AS05jafATM_4</strain>
    </source>
</reference>
<dbReference type="HAMAP" id="MF_00228">
    <property type="entry name" value="Thz_kinase"/>
    <property type="match status" value="1"/>
</dbReference>
<dbReference type="PRINTS" id="PR01099">
    <property type="entry name" value="HYETHTZKNASE"/>
</dbReference>
<evidence type="ECO:0000256" key="8">
    <source>
        <dbReference type="ARBA" id="ARBA00022840"/>
    </source>
</evidence>
<keyword evidence="8 11" id="KW-0067">ATP-binding</keyword>
<keyword evidence="4 11" id="KW-0808">Transferase</keyword>
<evidence type="ECO:0000256" key="4">
    <source>
        <dbReference type="ARBA" id="ARBA00022679"/>
    </source>
</evidence>
<comment type="function">
    <text evidence="11">Catalyzes the phosphorylation of the hydroxyl group of 4-methyl-5-beta-hydroxyethylthiazole (THZ).</text>
</comment>
<feature type="binding site" evidence="11">
    <location>
        <position position="193"/>
    </location>
    <ligand>
        <name>substrate</name>
    </ligand>
</feature>
<dbReference type="GO" id="GO:0009228">
    <property type="term" value="P:thiamine biosynthetic process"/>
    <property type="evidence" value="ECO:0007669"/>
    <property type="project" value="UniProtKB-KW"/>
</dbReference>
<dbReference type="EC" id="2.7.1.50" evidence="11"/>
<dbReference type="UniPathway" id="UPA00060">
    <property type="reaction ID" value="UER00139"/>
</dbReference>
<dbReference type="EMBL" id="DUTF01000020">
    <property type="protein sequence ID" value="HHY25308.1"/>
    <property type="molecule type" value="Genomic_DNA"/>
</dbReference>
<evidence type="ECO:0000256" key="5">
    <source>
        <dbReference type="ARBA" id="ARBA00022723"/>
    </source>
</evidence>
<keyword evidence="10 11" id="KW-0784">Thiamine biosynthesis</keyword>
<evidence type="ECO:0000256" key="2">
    <source>
        <dbReference type="ARBA" id="ARBA00001946"/>
    </source>
</evidence>
<evidence type="ECO:0000256" key="11">
    <source>
        <dbReference type="HAMAP-Rule" id="MF_00228"/>
    </source>
</evidence>
<evidence type="ECO:0000313" key="13">
    <source>
        <dbReference type="Proteomes" id="UP000553059"/>
    </source>
</evidence>
<gene>
    <name evidence="11 12" type="primary">thiM</name>
    <name evidence="12" type="ORF">GX523_00900</name>
</gene>
<sequence length="267" mass="28365">MKEKLIEALQAVKQKTPLVHAITNVVTVNDCANSLLAVGASPAMCEAVDEVFEFSQIASSLYLNFGTFTQEQEMAVYLATRGADLKGIPVILDPVACGAIPRKKATIERLRHFGRFTVIKGNLGEIKALAGLEARVRGVDSLDEGKDGLEACQSLARAYGCVIAATGKVDIITDGKNSCFIENGTEMLTRITGAGCMAGALVAGFCGAYEDAFWATAAALMTMSLAGELAQETSGGELPGTFRAHLIDQISLVDGELMEKRGRVQWL</sequence>
<dbReference type="Proteomes" id="UP000553059">
    <property type="component" value="Unassembled WGS sequence"/>
</dbReference>
<evidence type="ECO:0000256" key="6">
    <source>
        <dbReference type="ARBA" id="ARBA00022741"/>
    </source>
</evidence>
<evidence type="ECO:0000256" key="1">
    <source>
        <dbReference type="ARBA" id="ARBA00001771"/>
    </source>
</evidence>
<dbReference type="Gene3D" id="3.40.1190.20">
    <property type="match status" value="1"/>
</dbReference>
<dbReference type="GO" id="GO:0004417">
    <property type="term" value="F:hydroxyethylthiazole kinase activity"/>
    <property type="evidence" value="ECO:0007669"/>
    <property type="project" value="UniProtKB-UniRule"/>
</dbReference>
<accession>A0A7C6Z221</accession>
<dbReference type="InterPro" id="IPR000417">
    <property type="entry name" value="Hyethyz_kinase"/>
</dbReference>